<feature type="transmembrane region" description="Helical" evidence="1">
    <location>
        <begin position="305"/>
        <end position="321"/>
    </location>
</feature>
<evidence type="ECO:0000313" key="3">
    <source>
        <dbReference type="Proteomes" id="UP000230161"/>
    </source>
</evidence>
<keyword evidence="3" id="KW-1185">Reference proteome</keyword>
<feature type="transmembrane region" description="Helical" evidence="1">
    <location>
        <begin position="232"/>
        <end position="253"/>
    </location>
</feature>
<comment type="caution">
    <text evidence="2">The sequence shown here is derived from an EMBL/GenBank/DDBJ whole genome shotgun (WGS) entry which is preliminary data.</text>
</comment>
<feature type="transmembrane region" description="Helical" evidence="1">
    <location>
        <begin position="449"/>
        <end position="474"/>
    </location>
</feature>
<feature type="transmembrane region" description="Helical" evidence="1">
    <location>
        <begin position="172"/>
        <end position="191"/>
    </location>
</feature>
<evidence type="ECO:0000313" key="2">
    <source>
        <dbReference type="EMBL" id="PJJ62108.1"/>
    </source>
</evidence>
<dbReference type="Proteomes" id="UP000230161">
    <property type="component" value="Unassembled WGS sequence"/>
</dbReference>
<reference evidence="2 3" key="1">
    <citation type="submission" date="2017-11" db="EMBL/GenBank/DDBJ databases">
        <title>Genomic Encyclopedia of Archaeal and Bacterial Type Strains, Phase II (KMG-II): From Individual Species to Whole Genera.</title>
        <authorList>
            <person name="Goeker M."/>
        </authorList>
    </citation>
    <scope>NUCLEOTIDE SEQUENCE [LARGE SCALE GENOMIC DNA]</scope>
    <source>
        <strain evidence="2 3">DSM 25625</strain>
    </source>
</reference>
<organism evidence="2 3">
    <name type="scientific">Compostimonas suwonensis</name>
    <dbReference type="NCBI Taxonomy" id="1048394"/>
    <lineage>
        <taxon>Bacteria</taxon>
        <taxon>Bacillati</taxon>
        <taxon>Actinomycetota</taxon>
        <taxon>Actinomycetes</taxon>
        <taxon>Micrococcales</taxon>
        <taxon>Microbacteriaceae</taxon>
        <taxon>Compostimonas</taxon>
    </lineage>
</organism>
<feature type="transmembrane region" description="Helical" evidence="1">
    <location>
        <begin position="373"/>
        <end position="394"/>
    </location>
</feature>
<protein>
    <submittedName>
        <fullName evidence="2">ABC-2 type transport system permease protein</fullName>
    </submittedName>
</protein>
<keyword evidence="1" id="KW-0812">Transmembrane</keyword>
<feature type="transmembrane region" description="Helical" evidence="1">
    <location>
        <begin position="101"/>
        <end position="121"/>
    </location>
</feature>
<name>A0A2M9BVX9_9MICO</name>
<proteinExistence type="predicted"/>
<keyword evidence="1" id="KW-0472">Membrane</keyword>
<feature type="transmembrane region" description="Helical" evidence="1">
    <location>
        <begin position="400"/>
        <end position="418"/>
    </location>
</feature>
<dbReference type="EMBL" id="PGFB01000003">
    <property type="protein sequence ID" value="PJJ62108.1"/>
    <property type="molecule type" value="Genomic_DNA"/>
</dbReference>
<evidence type="ECO:0000256" key="1">
    <source>
        <dbReference type="SAM" id="Phobius"/>
    </source>
</evidence>
<dbReference type="OrthoDB" id="3261041at2"/>
<feature type="transmembrane region" description="Helical" evidence="1">
    <location>
        <begin position="133"/>
        <end position="152"/>
    </location>
</feature>
<dbReference type="RefSeq" id="WP_100344705.1">
    <property type="nucleotide sequence ID" value="NZ_PGFB01000003.1"/>
</dbReference>
<sequence>MVAHLLALRFLVLKNSLARSVWQLVGFVIGALYGLGVVALIVVGLIALSGAPAEISRTVVILAGSALILGWVIIPLLTTGIDQTLDPSRLVTFPIPLNRLVVGLAVAGMLGIPGILSLIASIATAGTWWQQPLIAIVAALCGIVGVVIAVVASRMINALSAGLTSNRRFREASGLLIFIPLILLGPIILFVTSGLRDAAGALPSFAEGLSWSPLGAIWAVPSAVAEGSVGGALARLAIALATIVVLWVIWRWALGQALISPARDSSKTRARGKLGFFNLFPGTPTGAVAARSLTYWLRDPRHSRQLIIVPLLPVLLGFYTVNTGNAGLLNASGPLVAFFLAFSIYSDISYDGTAFSTHLSAGLRGAADRTGRVLALAVFAVPLTLIVVIVSLAITDSWTFLPAILGISIGVLLSGFGLSSVTSARITVPVPEPGDNPFKSPPGSGFGTALATFATWGIMILLVLPELVIGIVAFATGDLLWGWATLLVGIVLGALFLVLGIRIGGRDLDARGPDLLSQLKKAR</sequence>
<feature type="transmembrane region" description="Helical" evidence="1">
    <location>
        <begin position="28"/>
        <end position="48"/>
    </location>
</feature>
<dbReference type="AlphaFoldDB" id="A0A2M9BVX9"/>
<keyword evidence="1" id="KW-1133">Transmembrane helix</keyword>
<gene>
    <name evidence="2" type="ORF">CLV54_1901</name>
</gene>
<feature type="transmembrane region" description="Helical" evidence="1">
    <location>
        <begin position="480"/>
        <end position="501"/>
    </location>
</feature>
<feature type="transmembrane region" description="Helical" evidence="1">
    <location>
        <begin position="60"/>
        <end position="81"/>
    </location>
</feature>
<accession>A0A2M9BVX9</accession>